<evidence type="ECO:0000313" key="3">
    <source>
        <dbReference type="Proteomes" id="UP000027647"/>
    </source>
</evidence>
<protein>
    <submittedName>
        <fullName evidence="2">Membrane protein</fullName>
    </submittedName>
</protein>
<keyword evidence="1" id="KW-0472">Membrane</keyword>
<organism evidence="2 3">
    <name type="scientific">Erythrobacter longus</name>
    <dbReference type="NCBI Taxonomy" id="1044"/>
    <lineage>
        <taxon>Bacteria</taxon>
        <taxon>Pseudomonadati</taxon>
        <taxon>Pseudomonadota</taxon>
        <taxon>Alphaproteobacteria</taxon>
        <taxon>Sphingomonadales</taxon>
        <taxon>Erythrobacteraceae</taxon>
        <taxon>Erythrobacter/Porphyrobacter group</taxon>
        <taxon>Erythrobacter</taxon>
    </lineage>
</organism>
<dbReference type="eggNOG" id="ENOG50317CF">
    <property type="taxonomic scope" value="Bacteria"/>
</dbReference>
<feature type="transmembrane region" description="Helical" evidence="1">
    <location>
        <begin position="84"/>
        <end position="104"/>
    </location>
</feature>
<evidence type="ECO:0000256" key="1">
    <source>
        <dbReference type="SAM" id="Phobius"/>
    </source>
</evidence>
<comment type="caution">
    <text evidence="2">The sequence shown here is derived from an EMBL/GenBank/DDBJ whole genome shotgun (WGS) entry which is preliminary data.</text>
</comment>
<keyword evidence="3" id="KW-1185">Reference proteome</keyword>
<dbReference type="RefSeq" id="WP_199797039.1">
    <property type="nucleotide sequence ID" value="NZ_JMIW01000006.1"/>
</dbReference>
<name>A0A074M8U1_ERYLO</name>
<dbReference type="Proteomes" id="UP000027647">
    <property type="component" value="Unassembled WGS sequence"/>
</dbReference>
<sequence length="145" mass="16344">MTTIEGPNDTARGLFSDLPGVLLNHRIWVGLLAILICAGTWTVDLMDLVYNCPYCRAQRTVIGLLGLLLLMPNLRFWLVRYLSAVFAVFGLGVAVRQHFGGWAAMNRGEFEWGEMWFINPWLLSGCAIFIITALVLLIWSERAKD</sequence>
<dbReference type="EMBL" id="JMIW01000006">
    <property type="protein sequence ID" value="KEO89170.1"/>
    <property type="molecule type" value="Genomic_DNA"/>
</dbReference>
<accession>A0A074M8U1</accession>
<evidence type="ECO:0000313" key="2">
    <source>
        <dbReference type="EMBL" id="KEO89170.1"/>
    </source>
</evidence>
<gene>
    <name evidence="2" type="ORF">EH31_14135</name>
</gene>
<reference evidence="2 3" key="1">
    <citation type="submission" date="2014-04" db="EMBL/GenBank/DDBJ databases">
        <title>A comprehensive comparison of genomes of Erythrobacter spp. strains.</title>
        <authorList>
            <person name="Zheng Q."/>
        </authorList>
    </citation>
    <scope>NUCLEOTIDE SEQUENCE [LARGE SCALE GENOMIC DNA]</scope>
    <source>
        <strain evidence="2 3">DSM 6997</strain>
    </source>
</reference>
<feature type="transmembrane region" description="Helical" evidence="1">
    <location>
        <begin position="27"/>
        <end position="49"/>
    </location>
</feature>
<proteinExistence type="predicted"/>
<feature type="transmembrane region" description="Helical" evidence="1">
    <location>
        <begin position="116"/>
        <end position="139"/>
    </location>
</feature>
<keyword evidence="1" id="KW-0812">Transmembrane</keyword>
<keyword evidence="1" id="KW-1133">Transmembrane helix</keyword>
<dbReference type="AlphaFoldDB" id="A0A074M8U1"/>